<feature type="domain" description="Cytochrome c-type biogenesis protein H TPR" evidence="6">
    <location>
        <begin position="140"/>
        <end position="256"/>
    </location>
</feature>
<dbReference type="STRING" id="443610.VE25_18700"/>
<dbReference type="Pfam" id="PF23914">
    <property type="entry name" value="TPR_CcmH_CycH"/>
    <property type="match status" value="1"/>
</dbReference>
<keyword evidence="8" id="KW-1185">Reference proteome</keyword>
<proteinExistence type="predicted"/>
<feature type="transmembrane region" description="Helical" evidence="5">
    <location>
        <begin position="92"/>
        <end position="110"/>
    </location>
</feature>
<dbReference type="PANTHER" id="PTHR47870:SF1">
    <property type="entry name" value="CYTOCHROME C-TYPE BIOGENESIS PROTEIN CCMH"/>
    <property type="match status" value="1"/>
</dbReference>
<evidence type="ECO:0000256" key="2">
    <source>
        <dbReference type="ARBA" id="ARBA00022737"/>
    </source>
</evidence>
<dbReference type="PANTHER" id="PTHR47870">
    <property type="entry name" value="CYTOCHROME C-TYPE BIOGENESIS PROTEIN CCMH"/>
    <property type="match status" value="1"/>
</dbReference>
<protein>
    <recommendedName>
        <fullName evidence="6">Cytochrome c-type biogenesis protein H TPR domain-containing protein</fullName>
    </recommendedName>
</protein>
<keyword evidence="5" id="KW-1133">Transmembrane helix</keyword>
<dbReference type="Gene3D" id="1.25.40.10">
    <property type="entry name" value="Tetratricopeptide repeat domain"/>
    <property type="match status" value="1"/>
</dbReference>
<keyword evidence="2" id="KW-0677">Repeat</keyword>
<comment type="subcellular location">
    <subcellularLocation>
        <location evidence="1">Cell envelope</location>
    </subcellularLocation>
</comment>
<keyword evidence="5" id="KW-0812">Transmembrane</keyword>
<dbReference type="NCBIfam" id="TIGR03142">
    <property type="entry name" value="cytochro_ccmI"/>
    <property type="match status" value="1"/>
</dbReference>
<accession>A0A0F5FHS5</accession>
<dbReference type="SUPFAM" id="SSF48452">
    <property type="entry name" value="TPR-like"/>
    <property type="match status" value="1"/>
</dbReference>
<dbReference type="PATRIC" id="fig|443610.3.peg.2047"/>
<reference evidence="7 8" key="1">
    <citation type="submission" date="2015-03" db="EMBL/GenBank/DDBJ databases">
        <authorList>
            <person name="Hassan Y.I."/>
            <person name="Lepp D."/>
            <person name="Li X.-Z."/>
            <person name="Zhou T."/>
        </authorList>
    </citation>
    <scope>NUCLEOTIDE SEQUENCE [LARGE SCALE GENOMIC DNA]</scope>
    <source>
        <strain evidence="7 8">BD-c194</strain>
    </source>
</reference>
<evidence type="ECO:0000256" key="3">
    <source>
        <dbReference type="ARBA" id="ARBA00022748"/>
    </source>
</evidence>
<dbReference type="InterPro" id="IPR051263">
    <property type="entry name" value="C-type_cytochrome_biogenesis"/>
</dbReference>
<keyword evidence="4" id="KW-0802">TPR repeat</keyword>
<organism evidence="7 8">
    <name type="scientific">Devosia geojensis</name>
    <dbReference type="NCBI Taxonomy" id="443610"/>
    <lineage>
        <taxon>Bacteria</taxon>
        <taxon>Pseudomonadati</taxon>
        <taxon>Pseudomonadota</taxon>
        <taxon>Alphaproteobacteria</taxon>
        <taxon>Hyphomicrobiales</taxon>
        <taxon>Devosiaceae</taxon>
        <taxon>Devosia</taxon>
    </lineage>
</organism>
<gene>
    <name evidence="7" type="ORF">VE25_18700</name>
</gene>
<comment type="caution">
    <text evidence="7">The sequence shown here is derived from an EMBL/GenBank/DDBJ whole genome shotgun (WGS) entry which is preliminary data.</text>
</comment>
<name>A0A0F5FHS5_9HYPH</name>
<keyword evidence="3" id="KW-0201">Cytochrome c-type biogenesis</keyword>
<dbReference type="InterPro" id="IPR011990">
    <property type="entry name" value="TPR-like_helical_dom_sf"/>
</dbReference>
<keyword evidence="5" id="KW-0472">Membrane</keyword>
<evidence type="ECO:0000256" key="5">
    <source>
        <dbReference type="SAM" id="Phobius"/>
    </source>
</evidence>
<dbReference type="Proteomes" id="UP000033632">
    <property type="component" value="Unassembled WGS sequence"/>
</dbReference>
<dbReference type="GO" id="GO:0017004">
    <property type="term" value="P:cytochrome complex assembly"/>
    <property type="evidence" value="ECO:0007669"/>
    <property type="project" value="UniProtKB-KW"/>
</dbReference>
<evidence type="ECO:0000313" key="7">
    <source>
        <dbReference type="EMBL" id="KKB08449.1"/>
    </source>
</evidence>
<dbReference type="GO" id="GO:0005886">
    <property type="term" value="C:plasma membrane"/>
    <property type="evidence" value="ECO:0007669"/>
    <property type="project" value="TreeGrafter"/>
</dbReference>
<dbReference type="AlphaFoldDB" id="A0A0F5FHS5"/>
<dbReference type="GO" id="GO:0030313">
    <property type="term" value="C:cell envelope"/>
    <property type="evidence" value="ECO:0007669"/>
    <property type="project" value="UniProtKB-SubCell"/>
</dbReference>
<evidence type="ECO:0000256" key="1">
    <source>
        <dbReference type="ARBA" id="ARBA00004196"/>
    </source>
</evidence>
<dbReference type="RefSeq" id="WP_046110188.1">
    <property type="nucleotide sequence ID" value="NZ_JZEX01000159.1"/>
</dbReference>
<dbReference type="InterPro" id="IPR056413">
    <property type="entry name" value="TPR_CcmH_CycH"/>
</dbReference>
<dbReference type="OrthoDB" id="9815847at2"/>
<evidence type="ECO:0000256" key="4">
    <source>
        <dbReference type="ARBA" id="ARBA00022803"/>
    </source>
</evidence>
<sequence>MVFWSTALLLTLIACAALYYASAGRRVNAGAVPEDSDAHFRRMLAGIDADFGAGKLGEAEATAAKAELAREMLRQKAEGGPSAAKPLGRGPIALGVLLVAGLTLGLYVLLGRPDLPGAPLADRPEIAARDMDLDAAIGQIETRLAAAPDDLRGWTVVAPAYMELQRYADAERAFRRIIELAGPDAERETDLAEALMMQRGGDAEGEPMELLRSAAGRDPAHIRSRFYIAGELTRAGDYPAAAEAWQDLIDLAEGDEPWLATARRGLEFAQAEGVAGEPDAAAEQEAIRGMVAGLAARLEEQGGSIEEWTQLVRAYLVLEDRDAAQAAYDNAVAAYPRAFDRGDLDTIALDAGLTLNGGGQ</sequence>
<evidence type="ECO:0000313" key="8">
    <source>
        <dbReference type="Proteomes" id="UP000033632"/>
    </source>
</evidence>
<dbReference type="EMBL" id="JZEX01000159">
    <property type="protein sequence ID" value="KKB08449.1"/>
    <property type="molecule type" value="Genomic_DNA"/>
</dbReference>
<evidence type="ECO:0000259" key="6">
    <source>
        <dbReference type="Pfam" id="PF23914"/>
    </source>
</evidence>
<dbReference type="InterPro" id="IPR017560">
    <property type="entry name" value="Cyt_c_biogenesis_CcmI"/>
</dbReference>